<evidence type="ECO:0000313" key="2">
    <source>
        <dbReference type="Proteomes" id="UP001177140"/>
    </source>
</evidence>
<proteinExistence type="predicted"/>
<dbReference type="AlphaFoldDB" id="A0AA41SCS2"/>
<sequence length="61" mass="7334">MQRNINPPISSIKQCIRFISNKIYTYSQPRFVCKNRELYHKTQANKEGKLKTLNLQLYFLL</sequence>
<protein>
    <submittedName>
        <fullName evidence="1">Uncharacterized protein</fullName>
    </submittedName>
</protein>
<evidence type="ECO:0000313" key="1">
    <source>
        <dbReference type="EMBL" id="MCL7032168.1"/>
    </source>
</evidence>
<comment type="caution">
    <text evidence="1">The sequence shown here is derived from an EMBL/GenBank/DDBJ whole genome shotgun (WGS) entry which is preliminary data.</text>
</comment>
<reference evidence="1" key="1">
    <citation type="submission" date="2022-03" db="EMBL/GenBank/DDBJ databases">
        <title>A functionally conserved STORR gene fusion in Papaver species that diverged 16.8 million years ago.</title>
        <authorList>
            <person name="Catania T."/>
        </authorList>
    </citation>
    <scope>NUCLEOTIDE SEQUENCE</scope>
    <source>
        <strain evidence="1">S-191538</strain>
    </source>
</reference>
<keyword evidence="2" id="KW-1185">Reference proteome</keyword>
<organism evidence="1 2">
    <name type="scientific">Papaver nudicaule</name>
    <name type="common">Iceland poppy</name>
    <dbReference type="NCBI Taxonomy" id="74823"/>
    <lineage>
        <taxon>Eukaryota</taxon>
        <taxon>Viridiplantae</taxon>
        <taxon>Streptophyta</taxon>
        <taxon>Embryophyta</taxon>
        <taxon>Tracheophyta</taxon>
        <taxon>Spermatophyta</taxon>
        <taxon>Magnoliopsida</taxon>
        <taxon>Ranunculales</taxon>
        <taxon>Papaveraceae</taxon>
        <taxon>Papaveroideae</taxon>
        <taxon>Papaver</taxon>
    </lineage>
</organism>
<name>A0AA41SCS2_PAPNU</name>
<dbReference type="Proteomes" id="UP001177140">
    <property type="component" value="Unassembled WGS sequence"/>
</dbReference>
<gene>
    <name evidence="1" type="ORF">MKW94_012513</name>
</gene>
<feature type="non-terminal residue" evidence="1">
    <location>
        <position position="61"/>
    </location>
</feature>
<accession>A0AA41SCS2</accession>
<dbReference type="EMBL" id="JAJJMA010120487">
    <property type="protein sequence ID" value="MCL7032168.1"/>
    <property type="molecule type" value="Genomic_DNA"/>
</dbReference>